<dbReference type="InterPro" id="IPR010310">
    <property type="entry name" value="T7SS_ESAT-6-like"/>
</dbReference>
<evidence type="ECO:0000313" key="3">
    <source>
        <dbReference type="Proteomes" id="UP000240717"/>
    </source>
</evidence>
<accession>A0A2T4PXJ0</accession>
<dbReference type="EMBL" id="PZEV01000069">
    <property type="protein sequence ID" value="PTI49452.1"/>
    <property type="molecule type" value="Genomic_DNA"/>
</dbReference>
<gene>
    <name evidence="2" type="ORF">BU085_12060</name>
</gene>
<protein>
    <submittedName>
        <fullName evidence="2">Secretion protein</fullName>
    </submittedName>
</protein>
<name>A0A2T4PXJ0_STAWA</name>
<feature type="region of interest" description="Disordered" evidence="1">
    <location>
        <begin position="1"/>
        <end position="29"/>
    </location>
</feature>
<dbReference type="RefSeq" id="WP_107533256.1">
    <property type="nucleotide sequence ID" value="NZ_PZEV01000069.1"/>
</dbReference>
<dbReference type="Pfam" id="PF06013">
    <property type="entry name" value="WXG100"/>
    <property type="match status" value="1"/>
</dbReference>
<dbReference type="SUPFAM" id="SSF58113">
    <property type="entry name" value="Apolipoprotein A-I"/>
    <property type="match status" value="1"/>
</dbReference>
<evidence type="ECO:0000313" key="2">
    <source>
        <dbReference type="EMBL" id="PTI49452.1"/>
    </source>
</evidence>
<evidence type="ECO:0000256" key="1">
    <source>
        <dbReference type="SAM" id="MobiDB-lite"/>
    </source>
</evidence>
<dbReference type="Gene3D" id="1.10.287.1060">
    <property type="entry name" value="ESAT-6-like"/>
    <property type="match status" value="1"/>
</dbReference>
<dbReference type="AlphaFoldDB" id="A0A2T4PXJ0"/>
<sequence>MSSKQAEKKRKEEARLEELKQAMRSSTENMVDNAKDGVQSQKQNIQELLESIRNAGESLDGAFEGEASEAAQRNIDKLNSHNERMQSQFESLLNTFKVNG</sequence>
<organism evidence="2 3">
    <name type="scientific">Staphylococcus warneri</name>
    <dbReference type="NCBI Taxonomy" id="1292"/>
    <lineage>
        <taxon>Bacteria</taxon>
        <taxon>Bacillati</taxon>
        <taxon>Bacillota</taxon>
        <taxon>Bacilli</taxon>
        <taxon>Bacillales</taxon>
        <taxon>Staphylococcaceae</taxon>
        <taxon>Staphylococcus</taxon>
    </lineage>
</organism>
<proteinExistence type="predicted"/>
<dbReference type="Proteomes" id="UP000240717">
    <property type="component" value="Unassembled WGS sequence"/>
</dbReference>
<feature type="compositionally biased region" description="Basic and acidic residues" evidence="1">
    <location>
        <begin position="1"/>
        <end position="21"/>
    </location>
</feature>
<comment type="caution">
    <text evidence="2">The sequence shown here is derived from an EMBL/GenBank/DDBJ whole genome shotgun (WGS) entry which is preliminary data.</text>
</comment>
<reference evidence="2 3" key="1">
    <citation type="journal article" date="2016" name="Front. Microbiol.">
        <title>Comprehensive Phylogenetic Analysis of Bovine Non-aureus Staphylococci Species Based on Whole-Genome Sequencing.</title>
        <authorList>
            <person name="Naushad S."/>
            <person name="Barkema H.W."/>
            <person name="Luby C."/>
            <person name="Condas L.A."/>
            <person name="Nobrega D.B."/>
            <person name="Carson D.A."/>
            <person name="De Buck J."/>
        </authorList>
    </citation>
    <scope>NUCLEOTIDE SEQUENCE [LARGE SCALE GENOMIC DNA]</scope>
    <source>
        <strain evidence="2 3">SNUC 2993</strain>
    </source>
</reference>